<feature type="transmembrane region" description="Helical" evidence="5">
    <location>
        <begin position="267"/>
        <end position="290"/>
    </location>
</feature>
<keyword evidence="7" id="KW-1185">Reference proteome</keyword>
<feature type="transmembrane region" description="Helical" evidence="5">
    <location>
        <begin position="352"/>
        <end position="372"/>
    </location>
</feature>
<protein>
    <submittedName>
        <fullName evidence="6">Flippase</fullName>
    </submittedName>
</protein>
<sequence>MSTDPPGASPRVLLDTLIARSRGKGLRAIAGNTGWLLGEKVWRALLAALVTAWVARYLGPTNYASIAYALAIVTFFGPVAQLGISNLIVRDLAREPGAAGEIIGTGVVLRMGAGLLGLVGAIAFLFATDPTATGRLVGALIAGQLVFQSAEVIDCWFQSRLESRYGVRLRLVVSLVMSALKVGLILAKMPLWTFALAISLEFGLTAAAIAAAYLWHGQSVGWRFSAHRARGLLHEGLPFMASALAIAIYMRFDQVLLRQIDGVEALGIFAAIVPLAQVWQIVPVSIVASLTPVIAREAEKGPEAYAQALRAMFLLLGALSLAIALLIAVAAGPAVNLLLGQAYAGAVPALRVYGFTNIPVALGLAWNVWATISGKGKLLLINTVAGSVVSLIANLALIPRYGVMGAAVAANLSYFTSALLINYVTCRDMFFLQLGIVRKVRVAE</sequence>
<feature type="transmembrane region" description="Helical" evidence="5">
    <location>
        <begin position="101"/>
        <end position="124"/>
    </location>
</feature>
<comment type="subcellular location">
    <subcellularLocation>
        <location evidence="1">Membrane</location>
        <topology evidence="1">Multi-pass membrane protein</topology>
    </subcellularLocation>
</comment>
<feature type="transmembrane region" description="Helical" evidence="5">
    <location>
        <begin position="65"/>
        <end position="89"/>
    </location>
</feature>
<evidence type="ECO:0000256" key="3">
    <source>
        <dbReference type="ARBA" id="ARBA00022989"/>
    </source>
</evidence>
<feature type="transmembrane region" description="Helical" evidence="5">
    <location>
        <begin position="236"/>
        <end position="252"/>
    </location>
</feature>
<feature type="transmembrane region" description="Helical" evidence="5">
    <location>
        <begin position="169"/>
        <end position="187"/>
    </location>
</feature>
<proteinExistence type="predicted"/>
<keyword evidence="2 5" id="KW-0812">Transmembrane</keyword>
<dbReference type="PANTHER" id="PTHR43424">
    <property type="entry name" value="LOCUS PUTATIVE PROTEIN 1-RELATED"/>
    <property type="match status" value="1"/>
</dbReference>
<dbReference type="CDD" id="cd13128">
    <property type="entry name" value="MATE_Wzx_like"/>
    <property type="match status" value="1"/>
</dbReference>
<evidence type="ECO:0000256" key="4">
    <source>
        <dbReference type="ARBA" id="ARBA00023136"/>
    </source>
</evidence>
<feature type="transmembrane region" description="Helical" evidence="5">
    <location>
        <begin position="404"/>
        <end position="424"/>
    </location>
</feature>
<evidence type="ECO:0000256" key="2">
    <source>
        <dbReference type="ARBA" id="ARBA00022692"/>
    </source>
</evidence>
<dbReference type="Pfam" id="PF01943">
    <property type="entry name" value="Polysacc_synt"/>
    <property type="match status" value="1"/>
</dbReference>
<reference evidence="6 7" key="1">
    <citation type="submission" date="2024-09" db="EMBL/GenBank/DDBJ databases">
        <authorList>
            <person name="Sun Q."/>
            <person name="Mori K."/>
        </authorList>
    </citation>
    <scope>NUCLEOTIDE SEQUENCE [LARGE SCALE GENOMIC DNA]</scope>
    <source>
        <strain evidence="6 7">NCAIM B.02537</strain>
    </source>
</reference>
<evidence type="ECO:0000256" key="5">
    <source>
        <dbReference type="SAM" id="Phobius"/>
    </source>
</evidence>
<evidence type="ECO:0000256" key="1">
    <source>
        <dbReference type="ARBA" id="ARBA00004141"/>
    </source>
</evidence>
<dbReference type="RefSeq" id="WP_379480177.1">
    <property type="nucleotide sequence ID" value="NZ_JBHLTL010000001.1"/>
</dbReference>
<gene>
    <name evidence="6" type="ORF">ACFFF7_04600</name>
</gene>
<feature type="transmembrane region" description="Helical" evidence="5">
    <location>
        <begin position="193"/>
        <end position="215"/>
    </location>
</feature>
<dbReference type="PANTHER" id="PTHR43424:SF1">
    <property type="entry name" value="LOCUS PUTATIVE PROTEIN 1-RELATED"/>
    <property type="match status" value="1"/>
</dbReference>
<dbReference type="Proteomes" id="UP001589943">
    <property type="component" value="Unassembled WGS sequence"/>
</dbReference>
<keyword evidence="3 5" id="KW-1133">Transmembrane helix</keyword>
<dbReference type="InterPro" id="IPR052556">
    <property type="entry name" value="PolySynth_Transporter"/>
</dbReference>
<feature type="transmembrane region" description="Helical" evidence="5">
    <location>
        <begin position="379"/>
        <end position="398"/>
    </location>
</feature>
<keyword evidence="4 5" id="KW-0472">Membrane</keyword>
<name>A0ABV6PGJ3_9SPHN</name>
<organism evidence="6 7">
    <name type="scientific">Novosphingobium aquiterrae</name>
    <dbReference type="NCBI Taxonomy" id="624388"/>
    <lineage>
        <taxon>Bacteria</taxon>
        <taxon>Pseudomonadati</taxon>
        <taxon>Pseudomonadota</taxon>
        <taxon>Alphaproteobacteria</taxon>
        <taxon>Sphingomonadales</taxon>
        <taxon>Sphingomonadaceae</taxon>
        <taxon>Novosphingobium</taxon>
    </lineage>
</organism>
<evidence type="ECO:0000313" key="7">
    <source>
        <dbReference type="Proteomes" id="UP001589943"/>
    </source>
</evidence>
<dbReference type="InterPro" id="IPR002797">
    <property type="entry name" value="Polysacc_synth"/>
</dbReference>
<accession>A0ABV6PGJ3</accession>
<feature type="transmembrane region" description="Helical" evidence="5">
    <location>
        <begin position="311"/>
        <end position="332"/>
    </location>
</feature>
<comment type="caution">
    <text evidence="6">The sequence shown here is derived from an EMBL/GenBank/DDBJ whole genome shotgun (WGS) entry which is preliminary data.</text>
</comment>
<evidence type="ECO:0000313" key="6">
    <source>
        <dbReference type="EMBL" id="MFC0588684.1"/>
    </source>
</evidence>
<feature type="transmembrane region" description="Helical" evidence="5">
    <location>
        <begin position="41"/>
        <end position="59"/>
    </location>
</feature>
<dbReference type="EMBL" id="JBHLTL010000001">
    <property type="protein sequence ID" value="MFC0588684.1"/>
    <property type="molecule type" value="Genomic_DNA"/>
</dbReference>